<proteinExistence type="predicted"/>
<evidence type="ECO:0000313" key="2">
    <source>
        <dbReference type="Proteomes" id="UP001418222"/>
    </source>
</evidence>
<protein>
    <submittedName>
        <fullName evidence="1">Uncharacterized protein</fullName>
    </submittedName>
</protein>
<keyword evidence="2" id="KW-1185">Reference proteome</keyword>
<name>A0AAP0ATU4_9ASPA</name>
<evidence type="ECO:0000313" key="1">
    <source>
        <dbReference type="EMBL" id="KAK8914353.1"/>
    </source>
</evidence>
<organism evidence="1 2">
    <name type="scientific">Platanthera zijinensis</name>
    <dbReference type="NCBI Taxonomy" id="2320716"/>
    <lineage>
        <taxon>Eukaryota</taxon>
        <taxon>Viridiplantae</taxon>
        <taxon>Streptophyta</taxon>
        <taxon>Embryophyta</taxon>
        <taxon>Tracheophyta</taxon>
        <taxon>Spermatophyta</taxon>
        <taxon>Magnoliopsida</taxon>
        <taxon>Liliopsida</taxon>
        <taxon>Asparagales</taxon>
        <taxon>Orchidaceae</taxon>
        <taxon>Orchidoideae</taxon>
        <taxon>Orchideae</taxon>
        <taxon>Orchidinae</taxon>
        <taxon>Platanthera</taxon>
    </lineage>
</organism>
<comment type="caution">
    <text evidence="1">The sequence shown here is derived from an EMBL/GenBank/DDBJ whole genome shotgun (WGS) entry which is preliminary data.</text>
</comment>
<dbReference type="EMBL" id="JBBWWQ010000021">
    <property type="protein sequence ID" value="KAK8914353.1"/>
    <property type="molecule type" value="Genomic_DNA"/>
</dbReference>
<dbReference type="Proteomes" id="UP001418222">
    <property type="component" value="Unassembled WGS sequence"/>
</dbReference>
<reference evidence="1 2" key="1">
    <citation type="journal article" date="2022" name="Nat. Plants">
        <title>Genomes of leafy and leafless Platanthera orchids illuminate the evolution of mycoheterotrophy.</title>
        <authorList>
            <person name="Li M.H."/>
            <person name="Liu K.W."/>
            <person name="Li Z."/>
            <person name="Lu H.C."/>
            <person name="Ye Q.L."/>
            <person name="Zhang D."/>
            <person name="Wang J.Y."/>
            <person name="Li Y.F."/>
            <person name="Zhong Z.M."/>
            <person name="Liu X."/>
            <person name="Yu X."/>
            <person name="Liu D.K."/>
            <person name="Tu X.D."/>
            <person name="Liu B."/>
            <person name="Hao Y."/>
            <person name="Liao X.Y."/>
            <person name="Jiang Y.T."/>
            <person name="Sun W.H."/>
            <person name="Chen J."/>
            <person name="Chen Y.Q."/>
            <person name="Ai Y."/>
            <person name="Zhai J.W."/>
            <person name="Wu S.S."/>
            <person name="Zhou Z."/>
            <person name="Hsiao Y.Y."/>
            <person name="Wu W.L."/>
            <person name="Chen Y.Y."/>
            <person name="Lin Y.F."/>
            <person name="Hsu J.L."/>
            <person name="Li C.Y."/>
            <person name="Wang Z.W."/>
            <person name="Zhao X."/>
            <person name="Zhong W.Y."/>
            <person name="Ma X.K."/>
            <person name="Ma L."/>
            <person name="Huang J."/>
            <person name="Chen G.Z."/>
            <person name="Huang M.Z."/>
            <person name="Huang L."/>
            <person name="Peng D.H."/>
            <person name="Luo Y.B."/>
            <person name="Zou S.Q."/>
            <person name="Chen S.P."/>
            <person name="Lan S."/>
            <person name="Tsai W.C."/>
            <person name="Van de Peer Y."/>
            <person name="Liu Z.J."/>
        </authorList>
    </citation>
    <scope>NUCLEOTIDE SEQUENCE [LARGE SCALE GENOMIC DNA]</scope>
    <source>
        <strain evidence="1">Lor287</strain>
    </source>
</reference>
<gene>
    <name evidence="1" type="ORF">KSP39_PZI024200</name>
</gene>
<sequence length="66" mass="7636">MFVEMSEKDCRICSLCFESSSSRELSFPMVLGVLARMIWPLLIRNVQRHGLRSNETGEIVIFKCLQ</sequence>
<accession>A0AAP0ATU4</accession>
<dbReference type="AlphaFoldDB" id="A0AAP0ATU4"/>